<dbReference type="GO" id="GO:0009328">
    <property type="term" value="C:phenylalanine-tRNA ligase complex"/>
    <property type="evidence" value="ECO:0007669"/>
    <property type="project" value="TreeGrafter"/>
</dbReference>
<dbReference type="CDD" id="cd00769">
    <property type="entry name" value="PheRS_beta_core"/>
    <property type="match status" value="1"/>
</dbReference>
<proteinExistence type="predicted"/>
<dbReference type="SUPFAM" id="SSF56037">
    <property type="entry name" value="PheT/TilS domain"/>
    <property type="match status" value="1"/>
</dbReference>
<dbReference type="Pfam" id="PF03484">
    <property type="entry name" value="B5"/>
    <property type="match status" value="1"/>
</dbReference>
<dbReference type="InterPro" id="IPR036690">
    <property type="entry name" value="Fdx_antiC-bd_sf"/>
</dbReference>
<evidence type="ECO:0000256" key="7">
    <source>
        <dbReference type="ARBA" id="ARBA00022842"/>
    </source>
</evidence>
<dbReference type="Pfam" id="PF17759">
    <property type="entry name" value="tRNA_synthFbeta"/>
    <property type="match status" value="1"/>
</dbReference>
<sequence length="655" mass="78418">MKFSWQILNYFLNLQKIPLNKFEESLTLAGLEIDTIEDKREISDRIIDLNITANRRDIYSITHLATEISAIFNIPLKIKHKKFLIYKEQKHNYIIQLSNNILYYKLNIVHNIINNKSPQWLQNHLLAYNIKSQHILKDIQEYIKIKWGQKILIINELDETYLRNIFKKNDNQNSQFQDMNNINSSIIICFPIYNYQLECNIQNYTNDFFYAYEETIRLITTFTKGTISKSKEFFNKQLIQKIKLVKIDKIKINKKVIQKTLGPLNKKNLKFLSKQQIFVTLNQLNLKPLYVNKDKTFIIKIPKSRIHDLKRKIDIIEEIGRIYGFKYFLNKLPPTNKKGNITEKSYNIYKITHILRNIGFNEVINSSLNKPINHLSDHINLYNPINEEQKKLRNNIIEGLIENYKYNIKQKSSKITIFEIGKIFYKNNSQQYIEETHLGGLIYNQNFIRTTWTEKIKKLNWFHAKGIIELFFEKLKINIGWKTLNIKQVNDNLIIHFKDLMHPIKQIAICNPLNNEYIGILSEVNKKHLYNLSTDNRPIYFFEINIEKLNNFILRNQHLTYMAKPYSLYPSVIRDINIEINKYKNINYIENQFIENKEYFIESIKIISEYNNKISKKRSICLRIIYRSNNRTLNSEDINHIDKNINKYLFNINKE</sequence>
<keyword evidence="6" id="KW-0067">ATP-binding</keyword>
<dbReference type="InterPro" id="IPR020825">
    <property type="entry name" value="Phe-tRNA_synthase-like_B3/B4"/>
</dbReference>
<reference evidence="12" key="1">
    <citation type="journal article" date="2019" name="Mol. Phylogenet. Evol.">
        <title>Morphological evolution and classification of the red algal order Ceramiales inferred using plastid phylogenomics.</title>
        <authorList>
            <person name="Diaz-Tapia P."/>
            <person name="Pasella M.M."/>
            <person name="Verbruggen H."/>
            <person name="Maggs C.A."/>
        </authorList>
    </citation>
    <scope>NUCLEOTIDE SEQUENCE</scope>
    <source>
        <strain evidence="12">PD2928_7</strain>
    </source>
</reference>
<evidence type="ECO:0000256" key="5">
    <source>
        <dbReference type="ARBA" id="ARBA00022741"/>
    </source>
</evidence>
<keyword evidence="4" id="KW-0479">Metal-binding</keyword>
<reference evidence="12" key="2">
    <citation type="submission" date="2019-04" db="EMBL/GenBank/DDBJ databases">
        <authorList>
            <person name="Pasella M."/>
        </authorList>
    </citation>
    <scope>NUCLEOTIDE SEQUENCE</scope>
    <source>
        <strain evidence="12">PD2928_7</strain>
    </source>
</reference>
<dbReference type="PANTHER" id="PTHR10947">
    <property type="entry name" value="PHENYLALANYL-TRNA SYNTHETASE BETA CHAIN AND LEUCINE-RICH REPEAT-CONTAINING PROTEIN 47"/>
    <property type="match status" value="1"/>
</dbReference>
<keyword evidence="9" id="KW-0030">Aminoacyl-tRNA synthetase</keyword>
<keyword evidence="3 12" id="KW-0436">Ligase</keyword>
<dbReference type="SMART" id="SM00896">
    <property type="entry name" value="FDX-ACB"/>
    <property type="match status" value="1"/>
</dbReference>
<evidence type="ECO:0000259" key="11">
    <source>
        <dbReference type="PROSITE" id="PS51483"/>
    </source>
</evidence>
<dbReference type="GO" id="GO:0006432">
    <property type="term" value="P:phenylalanyl-tRNA aminoacylation"/>
    <property type="evidence" value="ECO:0007669"/>
    <property type="project" value="InterPro"/>
</dbReference>
<keyword evidence="7" id="KW-0460">Magnesium</keyword>
<feature type="domain" description="FDX-ACB" evidence="10">
    <location>
        <begin position="567"/>
        <end position="655"/>
    </location>
</feature>
<dbReference type="InterPro" id="IPR005121">
    <property type="entry name" value="Fdx_antiC-bd"/>
</dbReference>
<keyword evidence="12" id="KW-0934">Plastid</keyword>
<evidence type="ECO:0000256" key="3">
    <source>
        <dbReference type="ARBA" id="ARBA00022598"/>
    </source>
</evidence>
<comment type="cofactor">
    <cofactor evidence="1">
        <name>Mg(2+)</name>
        <dbReference type="ChEBI" id="CHEBI:18420"/>
    </cofactor>
</comment>
<dbReference type="SMART" id="SM00874">
    <property type="entry name" value="B5"/>
    <property type="match status" value="1"/>
</dbReference>
<dbReference type="Gene3D" id="3.50.40.10">
    <property type="entry name" value="Phenylalanyl-trna Synthetase, Chain B, domain 3"/>
    <property type="match status" value="1"/>
</dbReference>
<evidence type="ECO:0000256" key="1">
    <source>
        <dbReference type="ARBA" id="ARBA00001946"/>
    </source>
</evidence>
<dbReference type="Gene3D" id="3.30.930.10">
    <property type="entry name" value="Bira Bifunctional Protein, Domain 2"/>
    <property type="match status" value="1"/>
</dbReference>
<organism evidence="12">
    <name type="scientific">Cryptopleura ramosa</name>
    <dbReference type="NCBI Taxonomy" id="131094"/>
    <lineage>
        <taxon>Eukaryota</taxon>
        <taxon>Rhodophyta</taxon>
        <taxon>Florideophyceae</taxon>
        <taxon>Rhodymeniophycidae</taxon>
        <taxon>Ceramiales</taxon>
        <taxon>Delesseriaceae</taxon>
        <taxon>Cryptopleura</taxon>
    </lineage>
</organism>
<dbReference type="SUPFAM" id="SSF55681">
    <property type="entry name" value="Class II aaRS and biotin synthetases"/>
    <property type="match status" value="1"/>
</dbReference>
<dbReference type="EMBL" id="MK814639">
    <property type="protein sequence ID" value="QCI05740.1"/>
    <property type="molecule type" value="Genomic_DNA"/>
</dbReference>
<evidence type="ECO:0000256" key="2">
    <source>
        <dbReference type="ARBA" id="ARBA00012814"/>
    </source>
</evidence>
<dbReference type="InterPro" id="IPR045864">
    <property type="entry name" value="aa-tRNA-synth_II/BPL/LPL"/>
</dbReference>
<keyword evidence="8" id="KW-0648">Protein biosynthesis</keyword>
<dbReference type="InterPro" id="IPR041616">
    <property type="entry name" value="PheRS_beta_core"/>
</dbReference>
<gene>
    <name evidence="12" type="primary">syfB</name>
</gene>
<dbReference type="InterPro" id="IPR009061">
    <property type="entry name" value="DNA-bd_dom_put_sf"/>
</dbReference>
<dbReference type="GO" id="GO:0004826">
    <property type="term" value="F:phenylalanine-tRNA ligase activity"/>
    <property type="evidence" value="ECO:0007669"/>
    <property type="project" value="UniProtKB-EC"/>
</dbReference>
<dbReference type="AlphaFoldDB" id="A0A4D6WTK1"/>
<evidence type="ECO:0000259" key="10">
    <source>
        <dbReference type="PROSITE" id="PS51447"/>
    </source>
</evidence>
<dbReference type="Pfam" id="PF03147">
    <property type="entry name" value="FDX-ACB"/>
    <property type="match status" value="1"/>
</dbReference>
<evidence type="ECO:0000256" key="6">
    <source>
        <dbReference type="ARBA" id="ARBA00022840"/>
    </source>
</evidence>
<protein>
    <recommendedName>
        <fullName evidence="2">phenylalanine--tRNA ligase</fullName>
        <ecNumber evidence="2">6.1.1.20</ecNumber>
    </recommendedName>
</protein>
<dbReference type="PROSITE" id="PS51483">
    <property type="entry name" value="B5"/>
    <property type="match status" value="1"/>
</dbReference>
<evidence type="ECO:0000256" key="9">
    <source>
        <dbReference type="ARBA" id="ARBA00023146"/>
    </source>
</evidence>
<keyword evidence="5" id="KW-0547">Nucleotide-binding</keyword>
<dbReference type="SUPFAM" id="SSF54991">
    <property type="entry name" value="Anticodon-binding domain of PheRS"/>
    <property type="match status" value="1"/>
</dbReference>
<dbReference type="EC" id="6.1.1.20" evidence="2"/>
<dbReference type="GO" id="GO:0005524">
    <property type="term" value="F:ATP binding"/>
    <property type="evidence" value="ECO:0007669"/>
    <property type="project" value="UniProtKB-KW"/>
</dbReference>
<dbReference type="PANTHER" id="PTHR10947:SF0">
    <property type="entry name" value="PHENYLALANINE--TRNA LIGASE BETA SUBUNIT"/>
    <property type="match status" value="1"/>
</dbReference>
<dbReference type="InterPro" id="IPR045060">
    <property type="entry name" value="Phe-tRNA-ligase_IIc_bsu"/>
</dbReference>
<geneLocation type="plastid" evidence="12"/>
<dbReference type="PROSITE" id="PS51447">
    <property type="entry name" value="FDX_ACB"/>
    <property type="match status" value="1"/>
</dbReference>
<dbReference type="GO" id="GO:0000287">
    <property type="term" value="F:magnesium ion binding"/>
    <property type="evidence" value="ECO:0007669"/>
    <property type="project" value="InterPro"/>
</dbReference>
<accession>A0A4D6WTK1</accession>
<dbReference type="GO" id="GO:0003723">
    <property type="term" value="F:RNA binding"/>
    <property type="evidence" value="ECO:0007669"/>
    <property type="project" value="InterPro"/>
</dbReference>
<dbReference type="InterPro" id="IPR005147">
    <property type="entry name" value="tRNA_synthase_B5-dom"/>
</dbReference>
<dbReference type="Gene3D" id="3.30.56.10">
    <property type="match status" value="2"/>
</dbReference>
<feature type="domain" description="B5" evidence="11">
    <location>
        <begin position="245"/>
        <end position="330"/>
    </location>
</feature>
<evidence type="ECO:0000313" key="12">
    <source>
        <dbReference type="EMBL" id="QCI05740.1"/>
    </source>
</evidence>
<dbReference type="SUPFAM" id="SSF46955">
    <property type="entry name" value="Putative DNA-binding domain"/>
    <property type="match status" value="2"/>
</dbReference>
<evidence type="ECO:0000256" key="4">
    <source>
        <dbReference type="ARBA" id="ARBA00022723"/>
    </source>
</evidence>
<evidence type="ECO:0000256" key="8">
    <source>
        <dbReference type="ARBA" id="ARBA00022917"/>
    </source>
</evidence>
<name>A0A4D6WTK1_9FLOR</name>
<dbReference type="Gene3D" id="3.30.70.380">
    <property type="entry name" value="Ferrodoxin-fold anticodon-binding domain"/>
    <property type="match status" value="1"/>
</dbReference>